<sequence length="971" mass="104862">MAHKATELLGRIVAFEGRPDTISTQLRLLPTSAQVLILPSVRCYISAADLEQDFDARLYVRQVHDALVARSNAARAFLQGSTPTNKRLVFMNGGTPSAQALCIKAIMKHETCGSKAEAGAIFDDLIKDGLAGLENPVNMRRKRNTFGYTASEEGGFEDPITRAMRAADALDRQTANLQPSSDLDLTTSTRQRSSSLPLYGYSDEFGDAAPFLVFGAPRADDRDVQVEETVKSLVAPMSPMSPLSPMSPMTPSLAIMRFHEKLRKPTHLSPANSAPAPSSPSCIGETYEPTPAQYGVEPEAASPISDVGSVRTSGNVVYGEASLLDMRCSAGRGSLVRVKSLDRIYPASPKFRDLCIPSNSWLAEPETPTCPLMATTGEKDAAFTRLNNVERTRSVVVRSRLPVVEVAPVPQGKKKNKKRAKAKTTYVDRGTDAGADPYGKAPFQPVFSCTEDLLLYLKEGTPDGVLESMVNAFKDGRYPLLSHSPTASEPDNAAPSLPGTPNSKASGAEGNAASASEEVLTVVPMSANVDDYDPFAYTQPTLQPPGKSSQVAPKVTNVRPPTPARSSAPSVAMVENEHKFHEFTIAPNQAAVAVQNSLRSILGEYFPPDTQGYHQFQFSLLPELDGLWKPIFRATVPDGPQGCDGNVNQILAIGSQKGIKKEYSLAITGRLEKLGSKSSGLGRADRLDFRYLLANAMQAFTAQPLANQTSDNPFTNSYLLATLIVPHLETYLALHAEVRYLLLQYPPEHLGTVLALQKLLGVDLMTVAQIVDSNSKEHLPFTHLGGVSIGSKSEGTPTKRWPPSPRSSSDVPVSKANYLLTSTASDKDIAKFVTTVWNIPAEASDSEPPEPSTPQGPKRKAKPSPLPLRGDGLSPFPNVGPRSPLSSKATDFPTSTMRPSSIAETVRTLKSAKSRRSNAQAPSDAVSIMTFDPYDDSDCDLEERRLMPLFMRKVGTRKPNSRKALKFLGLA</sequence>
<proteinExistence type="predicted"/>
<feature type="compositionally biased region" description="Polar residues" evidence="1">
    <location>
        <begin position="884"/>
        <end position="903"/>
    </location>
</feature>
<feature type="region of interest" description="Disordered" evidence="1">
    <location>
        <begin position="481"/>
        <end position="516"/>
    </location>
</feature>
<dbReference type="OrthoDB" id="5401106at2759"/>
<name>A0A2K3QNY5_9HYPO</name>
<accession>A0A2K3QNY5</accession>
<organism evidence="2 3">
    <name type="scientific">Tolypocladium capitatum</name>
    <dbReference type="NCBI Taxonomy" id="45235"/>
    <lineage>
        <taxon>Eukaryota</taxon>
        <taxon>Fungi</taxon>
        <taxon>Dikarya</taxon>
        <taxon>Ascomycota</taxon>
        <taxon>Pezizomycotina</taxon>
        <taxon>Sordariomycetes</taxon>
        <taxon>Hypocreomycetidae</taxon>
        <taxon>Hypocreales</taxon>
        <taxon>Ophiocordycipitaceae</taxon>
        <taxon>Tolypocladium</taxon>
    </lineage>
</organism>
<dbReference type="AlphaFoldDB" id="A0A2K3QNY5"/>
<feature type="region of interest" description="Disordered" evidence="1">
    <location>
        <begin position="540"/>
        <end position="568"/>
    </location>
</feature>
<dbReference type="EMBL" id="NRSZ01000136">
    <property type="protein sequence ID" value="PNY29241.1"/>
    <property type="molecule type" value="Genomic_DNA"/>
</dbReference>
<comment type="caution">
    <text evidence="2">The sequence shown here is derived from an EMBL/GenBank/DDBJ whole genome shotgun (WGS) entry which is preliminary data.</text>
</comment>
<protein>
    <recommendedName>
        <fullName evidence="4">Gastric mucin-like protein</fullName>
    </recommendedName>
</protein>
<feature type="compositionally biased region" description="Basic residues" evidence="1">
    <location>
        <begin position="412"/>
        <end position="422"/>
    </location>
</feature>
<dbReference type="STRING" id="45235.A0A2K3QNY5"/>
<keyword evidence="3" id="KW-1185">Reference proteome</keyword>
<reference evidence="2 3" key="1">
    <citation type="submission" date="2017-08" db="EMBL/GenBank/DDBJ databases">
        <title>Harnessing the power of phylogenomics to disentangle the directionality and signatures of interkingdom host jumping in the parasitic fungal genus Tolypocladium.</title>
        <authorList>
            <person name="Quandt C.A."/>
            <person name="Patterson W."/>
            <person name="Spatafora J.W."/>
        </authorList>
    </citation>
    <scope>NUCLEOTIDE SEQUENCE [LARGE SCALE GENOMIC DNA]</scope>
    <source>
        <strain evidence="2 3">CBS 113982</strain>
    </source>
</reference>
<gene>
    <name evidence="2" type="ORF">TCAP_00832</name>
</gene>
<feature type="region of interest" description="Disordered" evidence="1">
    <location>
        <begin position="782"/>
        <end position="812"/>
    </location>
</feature>
<dbReference type="Proteomes" id="UP000236621">
    <property type="component" value="Unassembled WGS sequence"/>
</dbReference>
<evidence type="ECO:0000313" key="3">
    <source>
        <dbReference type="Proteomes" id="UP000236621"/>
    </source>
</evidence>
<evidence type="ECO:0000256" key="1">
    <source>
        <dbReference type="SAM" id="MobiDB-lite"/>
    </source>
</evidence>
<evidence type="ECO:0000313" key="2">
    <source>
        <dbReference type="EMBL" id="PNY29241.1"/>
    </source>
</evidence>
<feature type="compositionally biased region" description="Low complexity" evidence="1">
    <location>
        <begin position="502"/>
        <end position="516"/>
    </location>
</feature>
<evidence type="ECO:0008006" key="4">
    <source>
        <dbReference type="Google" id="ProtNLM"/>
    </source>
</evidence>
<feature type="compositionally biased region" description="Polar residues" evidence="1">
    <location>
        <begin position="540"/>
        <end position="551"/>
    </location>
</feature>
<feature type="region of interest" description="Disordered" evidence="1">
    <location>
        <begin position="841"/>
        <end position="904"/>
    </location>
</feature>
<feature type="region of interest" description="Disordered" evidence="1">
    <location>
        <begin position="410"/>
        <end position="437"/>
    </location>
</feature>